<evidence type="ECO:0000313" key="2">
    <source>
        <dbReference type="EMBL" id="EAR89851.2"/>
    </source>
</evidence>
<keyword evidence="3" id="KW-1185">Reference proteome</keyword>
<dbReference type="eggNOG" id="ENOG502SY02">
    <property type="taxonomic scope" value="Eukaryota"/>
</dbReference>
<feature type="region of interest" description="Disordered" evidence="1">
    <location>
        <begin position="1"/>
        <end position="75"/>
    </location>
</feature>
<dbReference type="HOGENOM" id="CLU_383356_0_0_1"/>
<feature type="compositionally biased region" description="Basic and acidic residues" evidence="1">
    <location>
        <begin position="107"/>
        <end position="116"/>
    </location>
</feature>
<feature type="compositionally biased region" description="Basic and acidic residues" evidence="1">
    <location>
        <begin position="36"/>
        <end position="55"/>
    </location>
</feature>
<sequence length="713" mass="83370">MLKQGSIKGSQVSQTRPQTSKPFTKVGQEQSVNPSPRKDDLRDSNLRKSKEDFPLRDSNQYQDQQPRKQSPPLFKYKAKFVAKKFNPFEQLEQEKKAENQQLEEQTEEQKNLEKNSTHTVNSLNSSHKFKKLSNQELNLISPIAPSLGSDKNVFFQEKQITQLIQVDENNIVINENQSKQETEEINDDNQDKLNEVQKVQQEFKKVRPHTAAIMKAQPIKNIFDAAKVYERYLKNEIGPQTDEQGQIKQYTILGKPEWFIKQQKEFNKKIKAPTITIMDNSLNGQVDNKLIDTKSMCSNDKLDKNDTSVFQSRQISQANLGVGGSNVPKVISMNNLTQTQFTKASKRANKEEDVQVQELDEEELQICIDKVIQRVQSNKEFAKRENEKQISKFKKGDQLYLTKEARILQQFEDVQKQQQKIIELRCKQVGKKFEDSLWLKDGEVRSKNEIKQVLEMVKTDLEKFGGQNYWQKRLRKDKEDRVIAVEAIQKLVKEDNPLNFKPKNQFDQEMKVQIVEQVRKPFSSKLRTEKQNELPFHSFKSHDYLQSKIQDRKYFINEIARIDNKDIENIEIVGKNVLRQEIQTLKNNASEKNFIMKVKTQKKEQTQIQTPVEEVQAKQADKKHLSPRNRAIFDKKIPHTSNGTRLQSPKQPTSVNLRSVVKILTLPEKPALVLFLEQQQNLQNQEEEIIEEKYIPYEMRRGGYVQQQIKLHY</sequence>
<feature type="compositionally biased region" description="Polar residues" evidence="1">
    <location>
        <begin position="7"/>
        <end position="34"/>
    </location>
</feature>
<proteinExistence type="predicted"/>
<dbReference type="InParanoid" id="Q22WZ5"/>
<feature type="compositionally biased region" description="Polar residues" evidence="1">
    <location>
        <begin position="57"/>
        <end position="68"/>
    </location>
</feature>
<dbReference type="GeneID" id="7826245"/>
<dbReference type="KEGG" id="tet:TTHERM_00633580"/>
<protein>
    <submittedName>
        <fullName evidence="2">Uncharacterized protein</fullName>
    </submittedName>
</protein>
<dbReference type="RefSeq" id="XP_001010096.2">
    <property type="nucleotide sequence ID" value="XM_001010096.2"/>
</dbReference>
<dbReference type="AlphaFoldDB" id="Q22WZ5"/>
<evidence type="ECO:0000256" key="1">
    <source>
        <dbReference type="SAM" id="MobiDB-lite"/>
    </source>
</evidence>
<reference evidence="3" key="1">
    <citation type="journal article" date="2006" name="PLoS Biol.">
        <title>Macronuclear genome sequence of the ciliate Tetrahymena thermophila, a model eukaryote.</title>
        <authorList>
            <person name="Eisen J.A."/>
            <person name="Coyne R.S."/>
            <person name="Wu M."/>
            <person name="Wu D."/>
            <person name="Thiagarajan M."/>
            <person name="Wortman J.R."/>
            <person name="Badger J.H."/>
            <person name="Ren Q."/>
            <person name="Amedeo P."/>
            <person name="Jones K.M."/>
            <person name="Tallon L.J."/>
            <person name="Delcher A.L."/>
            <person name="Salzberg S.L."/>
            <person name="Silva J.C."/>
            <person name="Haas B.J."/>
            <person name="Majoros W.H."/>
            <person name="Farzad M."/>
            <person name="Carlton J.M."/>
            <person name="Smith R.K. Jr."/>
            <person name="Garg J."/>
            <person name="Pearlman R.E."/>
            <person name="Karrer K.M."/>
            <person name="Sun L."/>
            <person name="Manning G."/>
            <person name="Elde N.C."/>
            <person name="Turkewitz A.P."/>
            <person name="Asai D.J."/>
            <person name="Wilkes D.E."/>
            <person name="Wang Y."/>
            <person name="Cai H."/>
            <person name="Collins K."/>
            <person name="Stewart B.A."/>
            <person name="Lee S.R."/>
            <person name="Wilamowska K."/>
            <person name="Weinberg Z."/>
            <person name="Ruzzo W.L."/>
            <person name="Wloga D."/>
            <person name="Gaertig J."/>
            <person name="Frankel J."/>
            <person name="Tsao C.-C."/>
            <person name="Gorovsky M.A."/>
            <person name="Keeling P.J."/>
            <person name="Waller R.F."/>
            <person name="Patron N.J."/>
            <person name="Cherry J.M."/>
            <person name="Stover N.A."/>
            <person name="Krieger C.J."/>
            <person name="del Toro C."/>
            <person name="Ryder H.F."/>
            <person name="Williamson S.C."/>
            <person name="Barbeau R.A."/>
            <person name="Hamilton E.P."/>
            <person name="Orias E."/>
        </authorList>
    </citation>
    <scope>NUCLEOTIDE SEQUENCE [LARGE SCALE GENOMIC DNA]</scope>
    <source>
        <strain evidence="3">SB210</strain>
    </source>
</reference>
<feature type="region of interest" description="Disordered" evidence="1">
    <location>
        <begin position="94"/>
        <end position="124"/>
    </location>
</feature>
<evidence type="ECO:0000313" key="3">
    <source>
        <dbReference type="Proteomes" id="UP000009168"/>
    </source>
</evidence>
<dbReference type="EMBL" id="GG662809">
    <property type="protein sequence ID" value="EAR89851.2"/>
    <property type="molecule type" value="Genomic_DNA"/>
</dbReference>
<organism evidence="2 3">
    <name type="scientific">Tetrahymena thermophila (strain SB210)</name>
    <dbReference type="NCBI Taxonomy" id="312017"/>
    <lineage>
        <taxon>Eukaryota</taxon>
        <taxon>Sar</taxon>
        <taxon>Alveolata</taxon>
        <taxon>Ciliophora</taxon>
        <taxon>Intramacronucleata</taxon>
        <taxon>Oligohymenophorea</taxon>
        <taxon>Hymenostomatida</taxon>
        <taxon>Tetrahymenina</taxon>
        <taxon>Tetrahymenidae</taxon>
        <taxon>Tetrahymena</taxon>
    </lineage>
</organism>
<dbReference type="Proteomes" id="UP000009168">
    <property type="component" value="Unassembled WGS sequence"/>
</dbReference>
<name>Q22WZ5_TETTS</name>
<accession>Q22WZ5</accession>
<gene>
    <name evidence="2" type="ORF">TTHERM_00633580</name>
</gene>
<dbReference type="OrthoDB" id="300833at2759"/>